<name>M1ZPT5_CLOBO</name>
<reference evidence="1 2" key="1">
    <citation type="submission" date="2012-10" db="EMBL/GenBank/DDBJ databases">
        <authorList>
            <person name="Strain E.A."/>
            <person name="Brown E."/>
            <person name="Allard M.W."/>
            <person name="Gonzalez-Escalona N."/>
            <person name="Timme R."/>
        </authorList>
    </citation>
    <scope>NUCLEOTIDE SEQUENCE [LARGE SCALE GENOMIC DNA]</scope>
    <source>
        <strain evidence="1 2">CFSAN001627</strain>
    </source>
</reference>
<dbReference type="EMBL" id="AMXI01000887">
    <property type="protein sequence ID" value="EKN41192.1"/>
    <property type="molecule type" value="Genomic_DNA"/>
</dbReference>
<reference evidence="1 2" key="2">
    <citation type="submission" date="2013-03" db="EMBL/GenBank/DDBJ databases">
        <title>Diversity in Clostridium botulinum.</title>
        <authorList>
            <person name="Timme R.E."/>
            <person name="Allard M."/>
            <person name="Luo Y."/>
            <person name="Strain E."/>
            <person name="Gonzalez-Escalona N."/>
            <person name="Brown E."/>
        </authorList>
    </citation>
    <scope>NUCLEOTIDE SEQUENCE [LARGE SCALE GENOMIC DNA]</scope>
    <source>
        <strain evidence="1 2">CFSAN001627</strain>
    </source>
</reference>
<dbReference type="Proteomes" id="UP000011944">
    <property type="component" value="Unassembled WGS sequence"/>
</dbReference>
<comment type="caution">
    <text evidence="1">The sequence shown here is derived from an EMBL/GenBank/DDBJ whole genome shotgun (WGS) entry which is preliminary data.</text>
</comment>
<protein>
    <submittedName>
        <fullName evidence="1">Uncharacterized protein</fullName>
    </submittedName>
</protein>
<organism evidence="1 2">
    <name type="scientific">Clostridium botulinum CFSAN001627</name>
    <dbReference type="NCBI Taxonomy" id="1232189"/>
    <lineage>
        <taxon>Bacteria</taxon>
        <taxon>Bacillati</taxon>
        <taxon>Bacillota</taxon>
        <taxon>Clostridia</taxon>
        <taxon>Eubacteriales</taxon>
        <taxon>Clostridiaceae</taxon>
        <taxon>Clostridium</taxon>
    </lineage>
</organism>
<evidence type="ECO:0000313" key="1">
    <source>
        <dbReference type="EMBL" id="EKN41192.1"/>
    </source>
</evidence>
<dbReference type="PATRIC" id="fig|1232189.3.peg.2328"/>
<evidence type="ECO:0000313" key="2">
    <source>
        <dbReference type="Proteomes" id="UP000011944"/>
    </source>
</evidence>
<gene>
    <name evidence="1" type="ORF">CFSAN001627_14753</name>
</gene>
<proteinExistence type="predicted"/>
<accession>M1ZPT5</accession>
<sequence>MKLSKFLDKNIFIDGKETEAKYEQNKKKYCNNFIKGNDGFCEHYMGCKVDLTSCANQCEVGGIGEDRKYIKNTAAEHT</sequence>
<dbReference type="AlphaFoldDB" id="M1ZPT5"/>